<keyword evidence="1" id="KW-0812">Transmembrane</keyword>
<evidence type="ECO:0000259" key="2">
    <source>
        <dbReference type="Pfam" id="PF26449"/>
    </source>
</evidence>
<dbReference type="InterPro" id="IPR058441">
    <property type="entry name" value="DUF8128"/>
</dbReference>
<keyword evidence="1" id="KW-1133">Transmembrane helix</keyword>
<organism evidence="3 4">
    <name type="scientific">Candidatus Harrisonbacteria bacterium RIFCSPLOWO2_02_FULL_41_13b</name>
    <dbReference type="NCBI Taxonomy" id="1798409"/>
    <lineage>
        <taxon>Bacteria</taxon>
        <taxon>Candidatus Harrisoniibacteriota</taxon>
    </lineage>
</organism>
<dbReference type="Pfam" id="PF26449">
    <property type="entry name" value="DUF8128"/>
    <property type="match status" value="1"/>
</dbReference>
<dbReference type="EMBL" id="MHJL01000013">
    <property type="protein sequence ID" value="OGY67877.1"/>
    <property type="molecule type" value="Genomic_DNA"/>
</dbReference>
<feature type="domain" description="DUF8128" evidence="2">
    <location>
        <begin position="51"/>
        <end position="409"/>
    </location>
</feature>
<protein>
    <recommendedName>
        <fullName evidence="2">DUF8128 domain-containing protein</fullName>
    </recommendedName>
</protein>
<sequence length="432" mass="51063">MVLDILQGILQKIVEVFFATWWFVFPLGLGFLAWQFWIYYIYIFDLRKQKWVLLEIKIPQSIEKTPKAMEQVFSAFYQIYSFGLKFMEKYWEGHLKEDYISCEIAGNAGAVNFYVRTPVKYKNLVESAIYSQYSDAEIREAEDYRLLWPKTLPSDIYDIAGSDYQLTRENPYPIRTYEYFEESQKEKRLDPIAAVVEVMSRLKEDEALWMQIFIRPVDATWKEEGEELVAELAGRKKSKPKGSLYKVWEFINNLMNALFKFPQWREEEKKREENRLLMMTSGEKDVMEAIENKISKLAFETNIRFVYIDRVDSFSPLNVSAMMATFQQYATLHLNGLKPRIKTYTLTPAGYKGIASLIVNNIKSIKRRIKWYRKRRLWDNYVKLKWPRGKKSILNIEELATIYHFPSIAVEAPLLRKLPVKKGEPPQGLPIQ</sequence>
<keyword evidence="1" id="KW-0472">Membrane</keyword>
<gene>
    <name evidence="3" type="ORF">A3I24_03075</name>
</gene>
<name>A0A1G1ZVM3_9BACT</name>
<comment type="caution">
    <text evidence="3">The sequence shown here is derived from an EMBL/GenBank/DDBJ whole genome shotgun (WGS) entry which is preliminary data.</text>
</comment>
<feature type="transmembrane region" description="Helical" evidence="1">
    <location>
        <begin position="20"/>
        <end position="42"/>
    </location>
</feature>
<evidence type="ECO:0000313" key="3">
    <source>
        <dbReference type="EMBL" id="OGY67877.1"/>
    </source>
</evidence>
<evidence type="ECO:0000313" key="4">
    <source>
        <dbReference type="Proteomes" id="UP000177690"/>
    </source>
</evidence>
<accession>A0A1G1ZVM3</accession>
<dbReference type="AlphaFoldDB" id="A0A1G1ZVM3"/>
<dbReference type="Proteomes" id="UP000177690">
    <property type="component" value="Unassembled WGS sequence"/>
</dbReference>
<reference evidence="3 4" key="1">
    <citation type="journal article" date="2016" name="Nat. Commun.">
        <title>Thousands of microbial genomes shed light on interconnected biogeochemical processes in an aquifer system.</title>
        <authorList>
            <person name="Anantharaman K."/>
            <person name="Brown C.T."/>
            <person name="Hug L.A."/>
            <person name="Sharon I."/>
            <person name="Castelle C.J."/>
            <person name="Probst A.J."/>
            <person name="Thomas B.C."/>
            <person name="Singh A."/>
            <person name="Wilkins M.J."/>
            <person name="Karaoz U."/>
            <person name="Brodie E.L."/>
            <person name="Williams K.H."/>
            <person name="Hubbard S.S."/>
            <person name="Banfield J.F."/>
        </authorList>
    </citation>
    <scope>NUCLEOTIDE SEQUENCE [LARGE SCALE GENOMIC DNA]</scope>
</reference>
<evidence type="ECO:0000256" key="1">
    <source>
        <dbReference type="SAM" id="Phobius"/>
    </source>
</evidence>
<proteinExistence type="predicted"/>
<dbReference type="STRING" id="1798409.A3I24_03075"/>